<sequence length="107" mass="12442">MNTKQGHPYDSYFQILGPILQSKLEEFAVLGYGTIGKMELWTFLTQKKWKKFKEGIRIYELVSDILSVKVGDYMNFATVEAYKAPDLFSELDSKELKELLHTKNEID</sequence>
<name>A0ABQ4KDD4_9BACI</name>
<dbReference type="Pfam" id="PF13797">
    <property type="entry name" value="Post_transc_reg"/>
    <property type="match status" value="1"/>
</dbReference>
<reference evidence="1 2" key="1">
    <citation type="submission" date="2021-03" db="EMBL/GenBank/DDBJ databases">
        <title>Antimicrobial resistance genes in bacteria isolated from Japanese honey, and their potential for conferring macrolide and lincosamide resistance in the American foulbrood pathogen Paenibacillus larvae.</title>
        <authorList>
            <person name="Okamoto M."/>
            <person name="Kumagai M."/>
            <person name="Kanamori H."/>
            <person name="Takamatsu D."/>
        </authorList>
    </citation>
    <scope>NUCLEOTIDE SEQUENCE [LARGE SCALE GENOMIC DNA]</scope>
    <source>
        <strain evidence="1 2">J8TS2</strain>
    </source>
</reference>
<dbReference type="InterPro" id="IPR025716">
    <property type="entry name" value="Post-transcriptional_regulator"/>
</dbReference>
<protein>
    <submittedName>
        <fullName evidence="1">Post-transcriptional regulator ComN</fullName>
    </submittedName>
</protein>
<dbReference type="RefSeq" id="WP_246516653.1">
    <property type="nucleotide sequence ID" value="NZ_BORB01000001.1"/>
</dbReference>
<comment type="caution">
    <text evidence="1">The sequence shown here is derived from an EMBL/GenBank/DDBJ whole genome shotgun (WGS) entry which is preliminary data.</text>
</comment>
<dbReference type="Proteomes" id="UP000679950">
    <property type="component" value="Unassembled WGS sequence"/>
</dbReference>
<accession>A0ABQ4KDD4</accession>
<organism evidence="1 2">
    <name type="scientific">Lederbergia ruris</name>
    <dbReference type="NCBI Taxonomy" id="217495"/>
    <lineage>
        <taxon>Bacteria</taxon>
        <taxon>Bacillati</taxon>
        <taxon>Bacillota</taxon>
        <taxon>Bacilli</taxon>
        <taxon>Bacillales</taxon>
        <taxon>Bacillaceae</taxon>
        <taxon>Lederbergia</taxon>
    </lineage>
</organism>
<gene>
    <name evidence="1" type="primary">comN</name>
    <name evidence="1" type="ORF">J8TS2_02160</name>
</gene>
<proteinExistence type="predicted"/>
<dbReference type="EMBL" id="BORB01000001">
    <property type="protein sequence ID" value="GIN55897.1"/>
    <property type="molecule type" value="Genomic_DNA"/>
</dbReference>
<keyword evidence="2" id="KW-1185">Reference proteome</keyword>
<evidence type="ECO:0000313" key="1">
    <source>
        <dbReference type="EMBL" id="GIN55897.1"/>
    </source>
</evidence>
<evidence type="ECO:0000313" key="2">
    <source>
        <dbReference type="Proteomes" id="UP000679950"/>
    </source>
</evidence>